<gene>
    <name evidence="2" type="ORF">GCM10009560_00800</name>
</gene>
<evidence type="ECO:0000313" key="3">
    <source>
        <dbReference type="Proteomes" id="UP001501578"/>
    </source>
</evidence>
<sequence length="78" mass="8084">MCGEAVVLRPGGGRTAGWWASRGQLLSGWCLKEPRASMAGFPEAGESGVVAAGRVGGEERLPGGRQPEYGGWGWDGLP</sequence>
<organism evidence="2 3">
    <name type="scientific">Nonomuraea longicatena</name>
    <dbReference type="NCBI Taxonomy" id="83682"/>
    <lineage>
        <taxon>Bacteria</taxon>
        <taxon>Bacillati</taxon>
        <taxon>Actinomycetota</taxon>
        <taxon>Actinomycetes</taxon>
        <taxon>Streptosporangiales</taxon>
        <taxon>Streptosporangiaceae</taxon>
        <taxon>Nonomuraea</taxon>
    </lineage>
</organism>
<dbReference type="EMBL" id="BAAAHQ010000001">
    <property type="protein sequence ID" value="GAA0911513.1"/>
    <property type="molecule type" value="Genomic_DNA"/>
</dbReference>
<proteinExistence type="predicted"/>
<name>A0ABN1NM64_9ACTN</name>
<comment type="caution">
    <text evidence="2">The sequence shown here is derived from an EMBL/GenBank/DDBJ whole genome shotgun (WGS) entry which is preliminary data.</text>
</comment>
<reference evidence="2 3" key="1">
    <citation type="journal article" date="2019" name="Int. J. Syst. Evol. Microbiol.">
        <title>The Global Catalogue of Microorganisms (GCM) 10K type strain sequencing project: providing services to taxonomists for standard genome sequencing and annotation.</title>
        <authorList>
            <consortium name="The Broad Institute Genomics Platform"/>
            <consortium name="The Broad Institute Genome Sequencing Center for Infectious Disease"/>
            <person name="Wu L."/>
            <person name="Ma J."/>
        </authorList>
    </citation>
    <scope>NUCLEOTIDE SEQUENCE [LARGE SCALE GENOMIC DNA]</scope>
    <source>
        <strain evidence="2 3">JCM 11136</strain>
    </source>
</reference>
<keyword evidence="3" id="KW-1185">Reference proteome</keyword>
<protein>
    <submittedName>
        <fullName evidence="2">Uncharacterized protein</fullName>
    </submittedName>
</protein>
<accession>A0ABN1NM64</accession>
<evidence type="ECO:0000313" key="2">
    <source>
        <dbReference type="EMBL" id="GAA0911513.1"/>
    </source>
</evidence>
<feature type="region of interest" description="Disordered" evidence="1">
    <location>
        <begin position="56"/>
        <end position="78"/>
    </location>
</feature>
<evidence type="ECO:0000256" key="1">
    <source>
        <dbReference type="SAM" id="MobiDB-lite"/>
    </source>
</evidence>
<dbReference type="Proteomes" id="UP001501578">
    <property type="component" value="Unassembled WGS sequence"/>
</dbReference>